<evidence type="ECO:0000313" key="2">
    <source>
        <dbReference type="Proteomes" id="UP000271624"/>
    </source>
</evidence>
<dbReference type="AlphaFoldDB" id="A0A433VL26"/>
<organism evidence="1 2">
    <name type="scientific">Dulcicalothrix desertica PCC 7102</name>
    <dbReference type="NCBI Taxonomy" id="232991"/>
    <lineage>
        <taxon>Bacteria</taxon>
        <taxon>Bacillati</taxon>
        <taxon>Cyanobacteriota</taxon>
        <taxon>Cyanophyceae</taxon>
        <taxon>Nostocales</taxon>
        <taxon>Calotrichaceae</taxon>
        <taxon>Dulcicalothrix</taxon>
    </lineage>
</organism>
<dbReference type="RefSeq" id="WP_127081540.1">
    <property type="nucleotide sequence ID" value="NZ_RSCL01000006.1"/>
</dbReference>
<gene>
    <name evidence="1" type="ORF">DSM106972_030380</name>
</gene>
<keyword evidence="2" id="KW-1185">Reference proteome</keyword>
<reference evidence="1" key="1">
    <citation type="submission" date="2018-12" db="EMBL/GenBank/DDBJ databases">
        <authorList>
            <person name="Will S."/>
            <person name="Neumann-Schaal M."/>
            <person name="Henke P."/>
        </authorList>
    </citation>
    <scope>NUCLEOTIDE SEQUENCE</scope>
    <source>
        <strain evidence="1">PCC 7102</strain>
    </source>
</reference>
<proteinExistence type="predicted"/>
<dbReference type="OrthoDB" id="518124at2"/>
<name>A0A433VL26_9CYAN</name>
<reference evidence="1" key="2">
    <citation type="journal article" date="2019" name="Genome Biol. Evol.">
        <title>Day and night: Metabolic profiles and evolutionary relationships of six axenic non-marine cyanobacteria.</title>
        <authorList>
            <person name="Will S.E."/>
            <person name="Henke P."/>
            <person name="Boedeker C."/>
            <person name="Huang S."/>
            <person name="Brinkmann H."/>
            <person name="Rohde M."/>
            <person name="Jarek M."/>
            <person name="Friedl T."/>
            <person name="Seufert S."/>
            <person name="Schumacher M."/>
            <person name="Overmann J."/>
            <person name="Neumann-Schaal M."/>
            <person name="Petersen J."/>
        </authorList>
    </citation>
    <scope>NUCLEOTIDE SEQUENCE [LARGE SCALE GENOMIC DNA]</scope>
    <source>
        <strain evidence="1">PCC 7102</strain>
    </source>
</reference>
<comment type="caution">
    <text evidence="1">The sequence shown here is derived from an EMBL/GenBank/DDBJ whole genome shotgun (WGS) entry which is preliminary data.</text>
</comment>
<accession>A0A433VL26</accession>
<dbReference type="Proteomes" id="UP000271624">
    <property type="component" value="Unassembled WGS sequence"/>
</dbReference>
<protein>
    <recommendedName>
        <fullName evidence="3">Type I restriction enzyme R protein N-terminal domain-containing protein</fullName>
    </recommendedName>
</protein>
<evidence type="ECO:0000313" key="1">
    <source>
        <dbReference type="EMBL" id="RUT06781.1"/>
    </source>
</evidence>
<evidence type="ECO:0008006" key="3">
    <source>
        <dbReference type="Google" id="ProtNLM"/>
    </source>
</evidence>
<sequence length="200" mass="22247">MPYSQFKTLTSVKSAFGIVTRENVRFLPQLSPLEPSLTLQNFLEYSLPIATATGSEKARSELIISPVLLEVRQILQQKISFFSGEDFTVDEALGLNGTCDFLLSRSIEQIEIEAPVFILVEAKKADLKTGLGQCASEMVAAQMFNQMKGQSIATIYGCVSNGTQWRFMQLQEKVLTIDLNDYPLPPVGQILAFLVWMAEN</sequence>
<dbReference type="EMBL" id="RSCL01000006">
    <property type="protein sequence ID" value="RUT06781.1"/>
    <property type="molecule type" value="Genomic_DNA"/>
</dbReference>